<dbReference type="Proteomes" id="UP001056120">
    <property type="component" value="Linkage Group LG20"/>
</dbReference>
<organism evidence="1 2">
    <name type="scientific">Smallanthus sonchifolius</name>
    <dbReference type="NCBI Taxonomy" id="185202"/>
    <lineage>
        <taxon>Eukaryota</taxon>
        <taxon>Viridiplantae</taxon>
        <taxon>Streptophyta</taxon>
        <taxon>Embryophyta</taxon>
        <taxon>Tracheophyta</taxon>
        <taxon>Spermatophyta</taxon>
        <taxon>Magnoliopsida</taxon>
        <taxon>eudicotyledons</taxon>
        <taxon>Gunneridae</taxon>
        <taxon>Pentapetalae</taxon>
        <taxon>asterids</taxon>
        <taxon>campanulids</taxon>
        <taxon>Asterales</taxon>
        <taxon>Asteraceae</taxon>
        <taxon>Asteroideae</taxon>
        <taxon>Heliantheae alliance</taxon>
        <taxon>Millerieae</taxon>
        <taxon>Smallanthus</taxon>
    </lineage>
</organism>
<evidence type="ECO:0000313" key="1">
    <source>
        <dbReference type="EMBL" id="KAI3743246.1"/>
    </source>
</evidence>
<reference evidence="1 2" key="2">
    <citation type="journal article" date="2022" name="Mol. Ecol. Resour.">
        <title>The genomes of chicory, endive, great burdock and yacon provide insights into Asteraceae paleo-polyploidization history and plant inulin production.</title>
        <authorList>
            <person name="Fan W."/>
            <person name="Wang S."/>
            <person name="Wang H."/>
            <person name="Wang A."/>
            <person name="Jiang F."/>
            <person name="Liu H."/>
            <person name="Zhao H."/>
            <person name="Xu D."/>
            <person name="Zhang Y."/>
        </authorList>
    </citation>
    <scope>NUCLEOTIDE SEQUENCE [LARGE SCALE GENOMIC DNA]</scope>
    <source>
        <strain evidence="2">cv. Yunnan</strain>
        <tissue evidence="1">Leaves</tissue>
    </source>
</reference>
<name>A0ACB9DAE1_9ASTR</name>
<dbReference type="EMBL" id="CM042037">
    <property type="protein sequence ID" value="KAI3743246.1"/>
    <property type="molecule type" value="Genomic_DNA"/>
</dbReference>
<reference evidence="2" key="1">
    <citation type="journal article" date="2022" name="Mol. Ecol. Resour.">
        <title>The genomes of chicory, endive, great burdock and yacon provide insights into Asteraceae palaeo-polyploidization history and plant inulin production.</title>
        <authorList>
            <person name="Fan W."/>
            <person name="Wang S."/>
            <person name="Wang H."/>
            <person name="Wang A."/>
            <person name="Jiang F."/>
            <person name="Liu H."/>
            <person name="Zhao H."/>
            <person name="Xu D."/>
            <person name="Zhang Y."/>
        </authorList>
    </citation>
    <scope>NUCLEOTIDE SEQUENCE [LARGE SCALE GENOMIC DNA]</scope>
    <source>
        <strain evidence="2">cv. Yunnan</strain>
    </source>
</reference>
<evidence type="ECO:0000313" key="2">
    <source>
        <dbReference type="Proteomes" id="UP001056120"/>
    </source>
</evidence>
<gene>
    <name evidence="1" type="ORF">L1987_60952</name>
</gene>
<proteinExistence type="predicted"/>
<comment type="caution">
    <text evidence="1">The sequence shown here is derived from an EMBL/GenBank/DDBJ whole genome shotgun (WGS) entry which is preliminary data.</text>
</comment>
<accession>A0ACB9DAE1</accession>
<sequence length="72" mass="7698">MVVTGALAFGWAVIELTFKPLIDKARASIDKSDPTRDLDDADVDVVTKKLVDELVTAVEAAATSTGATPYFR</sequence>
<keyword evidence="2" id="KW-1185">Reference proteome</keyword>
<protein>
    <submittedName>
        <fullName evidence="1">Uncharacterized protein</fullName>
    </submittedName>
</protein>